<dbReference type="RefSeq" id="WP_345918793.1">
    <property type="nucleotide sequence ID" value="NZ_JBDIVE010000002.1"/>
</dbReference>
<dbReference type="EMBL" id="JBDIVE010000002">
    <property type="protein sequence ID" value="MEN3068030.1"/>
    <property type="molecule type" value="Genomic_DNA"/>
</dbReference>
<organism evidence="2 3">
    <name type="scientific">Uliginosibacterium sediminicola</name>
    <dbReference type="NCBI Taxonomy" id="2024550"/>
    <lineage>
        <taxon>Bacteria</taxon>
        <taxon>Pseudomonadati</taxon>
        <taxon>Pseudomonadota</taxon>
        <taxon>Betaproteobacteria</taxon>
        <taxon>Rhodocyclales</taxon>
        <taxon>Zoogloeaceae</taxon>
        <taxon>Uliginosibacterium</taxon>
    </lineage>
</organism>
<reference evidence="2 3" key="1">
    <citation type="journal article" date="2018" name="Int. J. Syst. Evol. Microbiol.">
        <title>Uliginosibacterium sediminicola sp. nov., isolated from freshwater sediment.</title>
        <authorList>
            <person name="Hwang W.M."/>
            <person name="Kim S.M."/>
            <person name="Kang K."/>
            <person name="Ahn T.Y."/>
        </authorList>
    </citation>
    <scope>NUCLEOTIDE SEQUENCE [LARGE SCALE GENOMIC DNA]</scope>
    <source>
        <strain evidence="2 3">M1-21</strain>
    </source>
</reference>
<dbReference type="InterPro" id="IPR000182">
    <property type="entry name" value="GNAT_dom"/>
</dbReference>
<evidence type="ECO:0000313" key="2">
    <source>
        <dbReference type="EMBL" id="MEN3068030.1"/>
    </source>
</evidence>
<evidence type="ECO:0000259" key="1">
    <source>
        <dbReference type="Pfam" id="PF00583"/>
    </source>
</evidence>
<feature type="domain" description="N-acetyltransferase" evidence="1">
    <location>
        <begin position="11"/>
        <end position="100"/>
    </location>
</feature>
<evidence type="ECO:0000313" key="3">
    <source>
        <dbReference type="Proteomes" id="UP001410394"/>
    </source>
</evidence>
<keyword evidence="3" id="KW-1185">Reference proteome</keyword>
<accession>A0ABU9YWB6</accession>
<dbReference type="Proteomes" id="UP001410394">
    <property type="component" value="Unassembled WGS sequence"/>
</dbReference>
<dbReference type="InterPro" id="IPR016181">
    <property type="entry name" value="Acyl_CoA_acyltransferase"/>
</dbReference>
<dbReference type="SUPFAM" id="SSF55729">
    <property type="entry name" value="Acyl-CoA N-acyltransferases (Nat)"/>
    <property type="match status" value="1"/>
</dbReference>
<comment type="caution">
    <text evidence="2">The sequence shown here is derived from an EMBL/GenBank/DDBJ whole genome shotgun (WGS) entry which is preliminary data.</text>
</comment>
<dbReference type="Pfam" id="PF00583">
    <property type="entry name" value="Acetyltransf_1"/>
    <property type="match status" value="1"/>
</dbReference>
<gene>
    <name evidence="2" type="ORF">ABDB84_06020</name>
</gene>
<proteinExistence type="predicted"/>
<sequence>MEFSLRYAQREAHWACTDASRLMQARLAFYAPEQIKHQLLFFIEQDAEVVALCSCEASNCGELISLIGMSVDPRFQGQGYCSCLVQAIARFMHDGGYRALCVSRYTRAGLRQLRPCLFKHMQDIEILDDTIAQAA</sequence>
<name>A0ABU9YWB6_9RHOO</name>
<dbReference type="CDD" id="cd04301">
    <property type="entry name" value="NAT_SF"/>
    <property type="match status" value="1"/>
</dbReference>
<protein>
    <submittedName>
        <fullName evidence="2">GNAT family N-acetyltransferase</fullName>
    </submittedName>
</protein>
<dbReference type="Gene3D" id="3.40.630.30">
    <property type="match status" value="1"/>
</dbReference>